<keyword evidence="8 17" id="KW-0378">Hydrolase</keyword>
<evidence type="ECO:0000256" key="10">
    <source>
        <dbReference type="ARBA" id="ARBA00022984"/>
    </source>
</evidence>
<dbReference type="InterPro" id="IPR012338">
    <property type="entry name" value="Beta-lactam/transpept-like"/>
</dbReference>
<dbReference type="GO" id="GO:0009252">
    <property type="term" value="P:peptidoglycan biosynthetic process"/>
    <property type="evidence" value="ECO:0007669"/>
    <property type="project" value="UniProtKB-UniPathway"/>
</dbReference>
<dbReference type="RefSeq" id="WP_015757596.1">
    <property type="nucleotide sequence ID" value="NC_013216.1"/>
</dbReference>
<dbReference type="InterPro" id="IPR018044">
    <property type="entry name" value="Peptidase_S11"/>
</dbReference>
<dbReference type="Proteomes" id="UP000002217">
    <property type="component" value="Chromosome"/>
</dbReference>
<protein>
    <recommendedName>
        <fullName evidence="4">serine-type D-Ala-D-Ala carboxypeptidase</fullName>
        <ecNumber evidence="4">3.4.16.4</ecNumber>
    </recommendedName>
</protein>
<dbReference type="Pfam" id="PF07943">
    <property type="entry name" value="PBP5_C"/>
    <property type="match status" value="1"/>
</dbReference>
<evidence type="ECO:0000313" key="17">
    <source>
        <dbReference type="EMBL" id="ACV62892.1"/>
    </source>
</evidence>
<evidence type="ECO:0000256" key="2">
    <source>
        <dbReference type="ARBA" id="ARBA00004752"/>
    </source>
</evidence>
<keyword evidence="10" id="KW-0573">Peptidoglycan synthesis</keyword>
<dbReference type="Pfam" id="PF00768">
    <property type="entry name" value="Peptidase_S11"/>
    <property type="match status" value="1"/>
</dbReference>
<keyword evidence="6" id="KW-0645">Protease</keyword>
<dbReference type="GO" id="GO:0008360">
    <property type="term" value="P:regulation of cell shape"/>
    <property type="evidence" value="ECO:0007669"/>
    <property type="project" value="UniProtKB-KW"/>
</dbReference>
<gene>
    <name evidence="17" type="ordered locus">Dtox_2063</name>
</gene>
<evidence type="ECO:0000256" key="1">
    <source>
        <dbReference type="ARBA" id="ARBA00003217"/>
    </source>
</evidence>
<dbReference type="GO" id="GO:0009002">
    <property type="term" value="F:serine-type D-Ala-D-Ala carboxypeptidase activity"/>
    <property type="evidence" value="ECO:0007669"/>
    <property type="project" value="UniProtKB-EC"/>
</dbReference>
<dbReference type="Gene3D" id="2.60.410.10">
    <property type="entry name" value="D-Ala-D-Ala carboxypeptidase, C-terminal domain"/>
    <property type="match status" value="1"/>
</dbReference>
<keyword evidence="9" id="KW-0133">Cell shape</keyword>
<comment type="similarity">
    <text evidence="3 15">Belongs to the peptidase S11 family.</text>
</comment>
<proteinExistence type="inferred from homology"/>
<comment type="pathway">
    <text evidence="2">Cell wall biogenesis; peptidoglycan biosynthesis.</text>
</comment>
<evidence type="ECO:0000256" key="14">
    <source>
        <dbReference type="PIRSR" id="PIRSR618044-2"/>
    </source>
</evidence>
<keyword evidence="11" id="KW-0961">Cell wall biogenesis/degradation</keyword>
<feature type="active site" description="Proton acceptor" evidence="13">
    <location>
        <position position="74"/>
    </location>
</feature>
<evidence type="ECO:0000256" key="3">
    <source>
        <dbReference type="ARBA" id="ARBA00007164"/>
    </source>
</evidence>
<dbReference type="STRING" id="485916.Dtox_2063"/>
<dbReference type="PANTHER" id="PTHR21581">
    <property type="entry name" value="D-ALANYL-D-ALANINE CARBOXYPEPTIDASE"/>
    <property type="match status" value="1"/>
</dbReference>
<comment type="catalytic activity">
    <reaction evidence="12">
        <text>Preferential cleavage: (Ac)2-L-Lys-D-Ala-|-D-Ala. Also transpeptidation of peptidyl-alanyl moieties that are N-acyl substituents of D-alanine.</text>
        <dbReference type="EC" id="3.4.16.4"/>
    </reaction>
</comment>
<dbReference type="MEROPS" id="S11.005"/>
<dbReference type="SUPFAM" id="SSF56601">
    <property type="entry name" value="beta-lactamase/transpeptidase-like"/>
    <property type="match status" value="1"/>
</dbReference>
<dbReference type="SUPFAM" id="SSF69189">
    <property type="entry name" value="Penicillin-binding protein associated domain"/>
    <property type="match status" value="1"/>
</dbReference>
<feature type="domain" description="Peptidase S11 D-Ala-D-Ala carboxypeptidase A C-terminal" evidence="16">
    <location>
        <begin position="284"/>
        <end position="374"/>
    </location>
</feature>
<name>C8VYY2_DESAS</name>
<keyword evidence="7" id="KW-0732">Signal</keyword>
<feature type="active site" description="Acyl-ester intermediate" evidence="13">
    <location>
        <position position="71"/>
    </location>
</feature>
<keyword evidence="18" id="KW-1185">Reference proteome</keyword>
<evidence type="ECO:0000259" key="16">
    <source>
        <dbReference type="SMART" id="SM00936"/>
    </source>
</evidence>
<evidence type="ECO:0000256" key="4">
    <source>
        <dbReference type="ARBA" id="ARBA00012448"/>
    </source>
</evidence>
<evidence type="ECO:0000256" key="6">
    <source>
        <dbReference type="ARBA" id="ARBA00022670"/>
    </source>
</evidence>
<organism evidence="17 18">
    <name type="scientific">Desulfofarcimen acetoxidans (strain ATCC 49208 / DSM 771 / KCTC 5769 / VKM B-1644 / 5575)</name>
    <name type="common">Desulfotomaculum acetoxidans</name>
    <dbReference type="NCBI Taxonomy" id="485916"/>
    <lineage>
        <taxon>Bacteria</taxon>
        <taxon>Bacillati</taxon>
        <taxon>Bacillota</taxon>
        <taxon>Clostridia</taxon>
        <taxon>Eubacteriales</taxon>
        <taxon>Peptococcaceae</taxon>
        <taxon>Desulfofarcimen</taxon>
    </lineage>
</organism>
<dbReference type="AlphaFoldDB" id="C8VYY2"/>
<comment type="function">
    <text evidence="1">Removes C-terminal D-alanyl residues from sugar-peptide cell wall precursors.</text>
</comment>
<feature type="binding site" evidence="14">
    <location>
        <position position="234"/>
    </location>
    <ligand>
        <name>substrate</name>
    </ligand>
</feature>
<evidence type="ECO:0000313" key="18">
    <source>
        <dbReference type="Proteomes" id="UP000002217"/>
    </source>
</evidence>
<dbReference type="InterPro" id="IPR015956">
    <property type="entry name" value="Peniciliin-bd_prot_C_sf"/>
</dbReference>
<evidence type="ECO:0000256" key="15">
    <source>
        <dbReference type="RuleBase" id="RU004016"/>
    </source>
</evidence>
<evidence type="ECO:0000256" key="8">
    <source>
        <dbReference type="ARBA" id="ARBA00022801"/>
    </source>
</evidence>
<dbReference type="Gene3D" id="3.40.710.10">
    <property type="entry name" value="DD-peptidase/beta-lactamase superfamily"/>
    <property type="match status" value="1"/>
</dbReference>
<dbReference type="UniPathway" id="UPA00219"/>
<evidence type="ECO:0000256" key="5">
    <source>
        <dbReference type="ARBA" id="ARBA00022645"/>
    </source>
</evidence>
<dbReference type="HOGENOM" id="CLU_027070_8_0_9"/>
<accession>C8VYY2</accession>
<evidence type="ECO:0000256" key="11">
    <source>
        <dbReference type="ARBA" id="ARBA00023316"/>
    </source>
</evidence>
<dbReference type="PANTHER" id="PTHR21581:SF6">
    <property type="entry name" value="TRAFFICKING PROTEIN PARTICLE COMPLEX SUBUNIT 12"/>
    <property type="match status" value="1"/>
</dbReference>
<dbReference type="SMART" id="SM00936">
    <property type="entry name" value="PBP5_C"/>
    <property type="match status" value="1"/>
</dbReference>
<dbReference type="KEGG" id="dae:Dtox_2063"/>
<keyword evidence="5 17" id="KW-0121">Carboxypeptidase</keyword>
<dbReference type="InterPro" id="IPR037167">
    <property type="entry name" value="Peptidase_S11_C_sf"/>
</dbReference>
<feature type="active site" evidence="13">
    <location>
        <position position="131"/>
    </location>
</feature>
<dbReference type="eggNOG" id="COG1686">
    <property type="taxonomic scope" value="Bacteria"/>
</dbReference>
<dbReference type="EC" id="3.4.16.4" evidence="4"/>
<dbReference type="OrthoDB" id="9791132at2"/>
<dbReference type="PRINTS" id="PR00725">
    <property type="entry name" value="DADACBPTASE1"/>
</dbReference>
<dbReference type="EMBL" id="CP001720">
    <property type="protein sequence ID" value="ACV62892.1"/>
    <property type="molecule type" value="Genomic_DNA"/>
</dbReference>
<evidence type="ECO:0000256" key="12">
    <source>
        <dbReference type="ARBA" id="ARBA00034000"/>
    </source>
</evidence>
<dbReference type="GO" id="GO:0071555">
    <property type="term" value="P:cell wall organization"/>
    <property type="evidence" value="ECO:0007669"/>
    <property type="project" value="UniProtKB-KW"/>
</dbReference>
<evidence type="ECO:0000256" key="9">
    <source>
        <dbReference type="ARBA" id="ARBA00022960"/>
    </source>
</evidence>
<evidence type="ECO:0000256" key="13">
    <source>
        <dbReference type="PIRSR" id="PIRSR618044-1"/>
    </source>
</evidence>
<sequence>MRLRVFATALLFVIISAICIVSKPGTIQAKPAVQNNEAGLETTAEAAILMEANTGKILWSKQPDKELPMASVTKIMTMLLAVEAVDAGKVKLTDKITTSENAWNMGGSQIYLEPGEELSMEEMLISIAVGSANDACVAVAEHLGGSEEAFVGMMNKKAKELGLAHTNFANTNGLPVENHYTSAHDMAMIIKEALRHPLFVKVSSIYRYDLRGGDFVLWNTNKLLKWYEGTVAGKTGWTNEAKYCLASAVERKGLRLIAVVLGTAEPKSHFRESMKLYNYGFARYQAVNLENQGIKVKTVNVGKGTDRVVDIVTAEKVSLVVPKGQDKGYEKKIMAPDLINAPVQKGDKVGKYIVAKDGKEVLQVDLIANKSIPRASLLQQIYRVAEDVYTLN</sequence>
<dbReference type="GO" id="GO:0006508">
    <property type="term" value="P:proteolysis"/>
    <property type="evidence" value="ECO:0007669"/>
    <property type="project" value="UniProtKB-KW"/>
</dbReference>
<dbReference type="InterPro" id="IPR001967">
    <property type="entry name" value="Peptidase_S11_N"/>
</dbReference>
<reference evidence="17 18" key="1">
    <citation type="journal article" date="2009" name="Stand. Genomic Sci.">
        <title>Complete genome sequence of Desulfotomaculum acetoxidans type strain (5575).</title>
        <authorList>
            <person name="Spring S."/>
            <person name="Lapidus A."/>
            <person name="Schroder M."/>
            <person name="Gleim D."/>
            <person name="Sims D."/>
            <person name="Meincke L."/>
            <person name="Glavina Del Rio T."/>
            <person name="Tice H."/>
            <person name="Copeland A."/>
            <person name="Cheng J.F."/>
            <person name="Lucas S."/>
            <person name="Chen F."/>
            <person name="Nolan M."/>
            <person name="Bruce D."/>
            <person name="Goodwin L."/>
            <person name="Pitluck S."/>
            <person name="Ivanova N."/>
            <person name="Mavromatis K."/>
            <person name="Mikhailova N."/>
            <person name="Pati A."/>
            <person name="Chen A."/>
            <person name="Palaniappan K."/>
            <person name="Land M."/>
            <person name="Hauser L."/>
            <person name="Chang Y.J."/>
            <person name="Jeffries C.D."/>
            <person name="Chain P."/>
            <person name="Saunders E."/>
            <person name="Brettin T."/>
            <person name="Detter J.C."/>
            <person name="Goker M."/>
            <person name="Bristow J."/>
            <person name="Eisen J.A."/>
            <person name="Markowitz V."/>
            <person name="Hugenholtz P."/>
            <person name="Kyrpides N.C."/>
            <person name="Klenk H.P."/>
            <person name="Han C."/>
        </authorList>
    </citation>
    <scope>NUCLEOTIDE SEQUENCE [LARGE SCALE GENOMIC DNA]</scope>
    <source>
        <strain evidence="18">ATCC 49208 / DSM 771 / VKM B-1644</strain>
    </source>
</reference>
<evidence type="ECO:0000256" key="7">
    <source>
        <dbReference type="ARBA" id="ARBA00022729"/>
    </source>
</evidence>
<dbReference type="InterPro" id="IPR012907">
    <property type="entry name" value="Peptidase_S11_C"/>
</dbReference>